<dbReference type="AlphaFoldDB" id="A0A4U5JIY6"/>
<dbReference type="SUPFAM" id="SSF53335">
    <property type="entry name" value="S-adenosyl-L-methionine-dependent methyltransferases"/>
    <property type="match status" value="1"/>
</dbReference>
<keyword evidence="3" id="KW-0489">Methyltransferase</keyword>
<dbReference type="Proteomes" id="UP000308707">
    <property type="component" value="Unassembled WGS sequence"/>
</dbReference>
<feature type="region of interest" description="Disordered" evidence="1">
    <location>
        <begin position="1"/>
        <end position="21"/>
    </location>
</feature>
<dbReference type="PANTHER" id="PTHR43861">
    <property type="entry name" value="TRANS-ACONITATE 2-METHYLTRANSFERASE-RELATED"/>
    <property type="match status" value="1"/>
</dbReference>
<dbReference type="Gene3D" id="3.40.50.150">
    <property type="entry name" value="Vaccinia Virus protein VP39"/>
    <property type="match status" value="1"/>
</dbReference>
<dbReference type="EMBL" id="SZUA01000003">
    <property type="protein sequence ID" value="TKR29502.1"/>
    <property type="molecule type" value="Genomic_DNA"/>
</dbReference>
<dbReference type="InterPro" id="IPR025714">
    <property type="entry name" value="Methyltranfer_dom"/>
</dbReference>
<dbReference type="PANTHER" id="PTHR43861:SF1">
    <property type="entry name" value="TRANS-ACONITATE 2-METHYLTRANSFERASE"/>
    <property type="match status" value="1"/>
</dbReference>
<organism evidence="3 4">
    <name type="scientific">Luteimonas gilva</name>
    <dbReference type="NCBI Taxonomy" id="2572684"/>
    <lineage>
        <taxon>Bacteria</taxon>
        <taxon>Pseudomonadati</taxon>
        <taxon>Pseudomonadota</taxon>
        <taxon>Gammaproteobacteria</taxon>
        <taxon>Lysobacterales</taxon>
        <taxon>Lysobacteraceae</taxon>
        <taxon>Luteimonas</taxon>
    </lineage>
</organism>
<dbReference type="OrthoDB" id="9808140at2"/>
<name>A0A4U5JIY6_9GAMM</name>
<reference evidence="3 4" key="1">
    <citation type="submission" date="2019-04" db="EMBL/GenBank/DDBJ databases">
        <title>Reference strain of H23.</title>
        <authorList>
            <person name="Luo X."/>
        </authorList>
    </citation>
    <scope>NUCLEOTIDE SEQUENCE [LARGE SCALE GENOMIC DNA]</scope>
    <source>
        <strain evidence="3 4">H23</strain>
    </source>
</reference>
<evidence type="ECO:0000313" key="3">
    <source>
        <dbReference type="EMBL" id="TKR29502.1"/>
    </source>
</evidence>
<proteinExistence type="predicted"/>
<dbReference type="GO" id="GO:0008168">
    <property type="term" value="F:methyltransferase activity"/>
    <property type="evidence" value="ECO:0007669"/>
    <property type="project" value="UniProtKB-KW"/>
</dbReference>
<gene>
    <name evidence="3" type="ORF">FCE95_15305</name>
</gene>
<protein>
    <submittedName>
        <fullName evidence="3">Class I SAM-dependent methyltransferase</fullName>
    </submittedName>
</protein>
<sequence length="265" mass="29106">MKSSETASPHERPKTGAVDYDSELQLHDKAFRRACGVHARERVLDIGCGSGQTTRDAARAASAGSAVGIDISAPAIARARELAAAQDVRNVRFEQGDAQAHPLPRQGFDVAISRFGTMFFADLLAAFRNIRGALADNGRLVMMVWQAREANEWSTAIHGHCAQSSAAFSLADPSTVERILDAAGFADATFQDVREPVYYGDSVEAALDWIGQFQATREALRSLDAASAERERARIREIVERHRRDGGVWFDSRAWIVRAHCRRTP</sequence>
<keyword evidence="3" id="KW-0808">Transferase</keyword>
<accession>A0A4U5JIY6</accession>
<evidence type="ECO:0000256" key="1">
    <source>
        <dbReference type="SAM" id="MobiDB-lite"/>
    </source>
</evidence>
<dbReference type="CDD" id="cd02440">
    <property type="entry name" value="AdoMet_MTases"/>
    <property type="match status" value="1"/>
</dbReference>
<dbReference type="Pfam" id="PF13847">
    <property type="entry name" value="Methyltransf_31"/>
    <property type="match status" value="1"/>
</dbReference>
<evidence type="ECO:0000259" key="2">
    <source>
        <dbReference type="Pfam" id="PF13847"/>
    </source>
</evidence>
<dbReference type="RefSeq" id="WP_137267905.1">
    <property type="nucleotide sequence ID" value="NZ_SZUA01000003.1"/>
</dbReference>
<feature type="domain" description="Methyltransferase" evidence="2">
    <location>
        <begin position="39"/>
        <end position="158"/>
    </location>
</feature>
<keyword evidence="4" id="KW-1185">Reference proteome</keyword>
<evidence type="ECO:0000313" key="4">
    <source>
        <dbReference type="Proteomes" id="UP000308707"/>
    </source>
</evidence>
<comment type="caution">
    <text evidence="3">The sequence shown here is derived from an EMBL/GenBank/DDBJ whole genome shotgun (WGS) entry which is preliminary data.</text>
</comment>
<dbReference type="GO" id="GO:0032259">
    <property type="term" value="P:methylation"/>
    <property type="evidence" value="ECO:0007669"/>
    <property type="project" value="UniProtKB-KW"/>
</dbReference>
<dbReference type="InterPro" id="IPR029063">
    <property type="entry name" value="SAM-dependent_MTases_sf"/>
</dbReference>